<dbReference type="Pfam" id="PF00583">
    <property type="entry name" value="Acetyltransf_1"/>
    <property type="match status" value="1"/>
</dbReference>
<dbReference type="InterPro" id="IPR050680">
    <property type="entry name" value="YpeA/RimI_acetyltransf"/>
</dbReference>
<sequence>MLIRKAKQSELNMLLNMTVNVISESSMGFVQTNYQNGLASFVPFINSGAYYLIALDHQTIAGWVLLGPDFNPYHMQKTGSIISLYVFPAYRKKGVGKQLMEHALNELKNQGFQKAQLNVYLGNPAKNLYEKMGFRDISSVMEITFN</sequence>
<dbReference type="InterPro" id="IPR016181">
    <property type="entry name" value="Acyl_CoA_acyltransferase"/>
</dbReference>
<proteinExistence type="predicted"/>
<organism evidence="3 4">
    <name type="scientific">Metabacillus sediminilitoris</name>
    <dbReference type="NCBI Taxonomy" id="2567941"/>
    <lineage>
        <taxon>Bacteria</taxon>
        <taxon>Bacillati</taxon>
        <taxon>Bacillota</taxon>
        <taxon>Bacilli</taxon>
        <taxon>Bacillales</taxon>
        <taxon>Bacillaceae</taxon>
        <taxon>Metabacillus</taxon>
    </lineage>
</organism>
<comment type="caution">
    <text evidence="3">The sequence shown here is derived from an EMBL/GenBank/DDBJ whole genome shotgun (WGS) entry which is preliminary data.</text>
</comment>
<dbReference type="GO" id="GO:0016747">
    <property type="term" value="F:acyltransferase activity, transferring groups other than amino-acyl groups"/>
    <property type="evidence" value="ECO:0007669"/>
    <property type="project" value="InterPro"/>
</dbReference>
<reference evidence="3 4" key="1">
    <citation type="submission" date="2019-04" db="EMBL/GenBank/DDBJ databases">
        <title>Bacillus sediminilitoris sp. nov., isolated from a tidal flat sediment on the East China Sea.</title>
        <authorList>
            <person name="Wei Y."/>
            <person name="Mao H."/>
            <person name="Fang J."/>
        </authorList>
    </citation>
    <scope>NUCLEOTIDE SEQUENCE [LARGE SCALE GENOMIC DNA]</scope>
    <source>
        <strain evidence="3 4">DSL-17</strain>
    </source>
</reference>
<name>A0A4S4BS75_9BACI</name>
<keyword evidence="1 3" id="KW-0808">Transferase</keyword>
<dbReference type="OrthoDB" id="156739at2"/>
<keyword evidence="4" id="KW-1185">Reference proteome</keyword>
<evidence type="ECO:0000313" key="3">
    <source>
        <dbReference type="EMBL" id="THF77844.1"/>
    </source>
</evidence>
<accession>A0A4S4BS75</accession>
<dbReference type="EMBL" id="SSNT01000013">
    <property type="protein sequence ID" value="THF77844.1"/>
    <property type="molecule type" value="Genomic_DNA"/>
</dbReference>
<keyword evidence="2" id="KW-0012">Acyltransferase</keyword>
<dbReference type="SUPFAM" id="SSF55729">
    <property type="entry name" value="Acyl-CoA N-acyltransferases (Nat)"/>
    <property type="match status" value="1"/>
</dbReference>
<dbReference type="CDD" id="cd04301">
    <property type="entry name" value="NAT_SF"/>
    <property type="match status" value="1"/>
</dbReference>
<protein>
    <submittedName>
        <fullName evidence="3">GNAT family N-acetyltransferase</fullName>
    </submittedName>
</protein>
<dbReference type="PANTHER" id="PTHR43420">
    <property type="entry name" value="ACETYLTRANSFERASE"/>
    <property type="match status" value="1"/>
</dbReference>
<evidence type="ECO:0000256" key="2">
    <source>
        <dbReference type="ARBA" id="ARBA00023315"/>
    </source>
</evidence>
<evidence type="ECO:0000256" key="1">
    <source>
        <dbReference type="ARBA" id="ARBA00022679"/>
    </source>
</evidence>
<gene>
    <name evidence="3" type="ORF">E6W99_17320</name>
</gene>
<dbReference type="Proteomes" id="UP000310334">
    <property type="component" value="Unassembled WGS sequence"/>
</dbReference>
<dbReference type="PROSITE" id="PS51186">
    <property type="entry name" value="GNAT"/>
    <property type="match status" value="1"/>
</dbReference>
<dbReference type="InterPro" id="IPR000182">
    <property type="entry name" value="GNAT_dom"/>
</dbReference>
<dbReference type="RefSeq" id="WP_136356141.1">
    <property type="nucleotide sequence ID" value="NZ_CP046266.1"/>
</dbReference>
<dbReference type="AlphaFoldDB" id="A0A4S4BS75"/>
<dbReference type="Gene3D" id="3.40.630.30">
    <property type="match status" value="1"/>
</dbReference>
<evidence type="ECO:0000313" key="4">
    <source>
        <dbReference type="Proteomes" id="UP000310334"/>
    </source>
</evidence>